<evidence type="ECO:0000313" key="3">
    <source>
        <dbReference type="EMBL" id="KAI9261595.1"/>
    </source>
</evidence>
<evidence type="ECO:0000313" key="4">
    <source>
        <dbReference type="Proteomes" id="UP001209540"/>
    </source>
</evidence>
<protein>
    <submittedName>
        <fullName evidence="3">Uncharacterized protein</fullName>
    </submittedName>
</protein>
<dbReference type="AlphaFoldDB" id="A0AAD5PF34"/>
<dbReference type="Pfam" id="PF14231">
    <property type="entry name" value="GXWXG"/>
    <property type="match status" value="1"/>
</dbReference>
<proteinExistence type="predicted"/>
<keyword evidence="4" id="KW-1185">Reference proteome</keyword>
<dbReference type="InterPro" id="IPR025568">
    <property type="entry name" value="DUF4334"/>
</dbReference>
<dbReference type="Gene3D" id="2.40.128.580">
    <property type="entry name" value="GXWXG domain"/>
    <property type="match status" value="1"/>
</dbReference>
<gene>
    <name evidence="3" type="ORF">BDA99DRAFT_560452</name>
</gene>
<dbReference type="Proteomes" id="UP001209540">
    <property type="component" value="Unassembled WGS sequence"/>
</dbReference>
<evidence type="ECO:0000259" key="1">
    <source>
        <dbReference type="Pfam" id="PF14231"/>
    </source>
</evidence>
<reference evidence="3" key="1">
    <citation type="journal article" date="2022" name="IScience">
        <title>Evolution of zygomycete secretomes and the origins of terrestrial fungal ecologies.</title>
        <authorList>
            <person name="Chang Y."/>
            <person name="Wang Y."/>
            <person name="Mondo S."/>
            <person name="Ahrendt S."/>
            <person name="Andreopoulos W."/>
            <person name="Barry K."/>
            <person name="Beard J."/>
            <person name="Benny G.L."/>
            <person name="Blankenship S."/>
            <person name="Bonito G."/>
            <person name="Cuomo C."/>
            <person name="Desiro A."/>
            <person name="Gervers K.A."/>
            <person name="Hundley H."/>
            <person name="Kuo A."/>
            <person name="LaButti K."/>
            <person name="Lang B.F."/>
            <person name="Lipzen A."/>
            <person name="O'Donnell K."/>
            <person name="Pangilinan J."/>
            <person name="Reynolds N."/>
            <person name="Sandor L."/>
            <person name="Smith M.E."/>
            <person name="Tsang A."/>
            <person name="Grigoriev I.V."/>
            <person name="Stajich J.E."/>
            <person name="Spatafora J.W."/>
        </authorList>
    </citation>
    <scope>NUCLEOTIDE SEQUENCE</scope>
    <source>
        <strain evidence="3">RSA 2281</strain>
    </source>
</reference>
<feature type="domain" description="GXWXG" evidence="1">
    <location>
        <begin position="25"/>
        <end position="87"/>
    </location>
</feature>
<feature type="domain" description="DUF4334" evidence="2">
    <location>
        <begin position="98"/>
        <end position="155"/>
    </location>
</feature>
<dbReference type="EMBL" id="JAIXMP010000015">
    <property type="protein sequence ID" value="KAI9261595.1"/>
    <property type="molecule type" value="Genomic_DNA"/>
</dbReference>
<name>A0AAD5PF34_9FUNG</name>
<sequence>MNTIEEQVITLIHSNKPVKETDIEALYDQLKPVDIQLFLDQGGSWKPGPFIETGHPGNDNMKALKWNGKDFESIDHVKPFMYITEEGQRINNDEIGFAVLRRMEYRGVVSTAMIYDKQPIIDYFRYVNDDLLLGAMDTKVMPKDDMGTLYFTIQRFKKVKSEL</sequence>
<comment type="caution">
    <text evidence="3">The sequence shown here is derived from an EMBL/GenBank/DDBJ whole genome shotgun (WGS) entry which is preliminary data.</text>
</comment>
<evidence type="ECO:0000259" key="2">
    <source>
        <dbReference type="Pfam" id="PF14232"/>
    </source>
</evidence>
<reference evidence="3" key="2">
    <citation type="submission" date="2023-02" db="EMBL/GenBank/DDBJ databases">
        <authorList>
            <consortium name="DOE Joint Genome Institute"/>
            <person name="Mondo S.J."/>
            <person name="Chang Y."/>
            <person name="Wang Y."/>
            <person name="Ahrendt S."/>
            <person name="Andreopoulos W."/>
            <person name="Barry K."/>
            <person name="Beard J."/>
            <person name="Benny G.L."/>
            <person name="Blankenship S."/>
            <person name="Bonito G."/>
            <person name="Cuomo C."/>
            <person name="Desiro A."/>
            <person name="Gervers K.A."/>
            <person name="Hundley H."/>
            <person name="Kuo A."/>
            <person name="LaButti K."/>
            <person name="Lang B.F."/>
            <person name="Lipzen A."/>
            <person name="O'Donnell K."/>
            <person name="Pangilinan J."/>
            <person name="Reynolds N."/>
            <person name="Sandor L."/>
            <person name="Smith M.W."/>
            <person name="Tsang A."/>
            <person name="Grigoriev I.V."/>
            <person name="Stajich J.E."/>
            <person name="Spatafora J.W."/>
        </authorList>
    </citation>
    <scope>NUCLEOTIDE SEQUENCE</scope>
    <source>
        <strain evidence="3">RSA 2281</strain>
    </source>
</reference>
<organism evidence="3 4">
    <name type="scientific">Phascolomyces articulosus</name>
    <dbReference type="NCBI Taxonomy" id="60185"/>
    <lineage>
        <taxon>Eukaryota</taxon>
        <taxon>Fungi</taxon>
        <taxon>Fungi incertae sedis</taxon>
        <taxon>Mucoromycota</taxon>
        <taxon>Mucoromycotina</taxon>
        <taxon>Mucoromycetes</taxon>
        <taxon>Mucorales</taxon>
        <taxon>Lichtheimiaceae</taxon>
        <taxon>Phascolomyces</taxon>
    </lineage>
</organism>
<dbReference type="InterPro" id="IPR025951">
    <property type="entry name" value="GXWXG_dom"/>
</dbReference>
<accession>A0AAD5PF34</accession>
<dbReference type="Pfam" id="PF14232">
    <property type="entry name" value="DUF4334"/>
    <property type="match status" value="1"/>
</dbReference>